<dbReference type="RefSeq" id="WP_018165940.1">
    <property type="nucleotide sequence ID" value="NZ_RQZA01000005.1"/>
</dbReference>
<dbReference type="EMBL" id="RQZA01000005">
    <property type="protein sequence ID" value="RRD31155.1"/>
    <property type="molecule type" value="Genomic_DNA"/>
</dbReference>
<name>A0A3P1VCM3_9STRE</name>
<evidence type="ECO:0000313" key="2">
    <source>
        <dbReference type="Proteomes" id="UP000281771"/>
    </source>
</evidence>
<keyword evidence="2" id="KW-1185">Reference proteome</keyword>
<proteinExistence type="predicted"/>
<sequence length="149" mass="17535">MRKYNFLLEGKNVNFVEDILKVLEEISIPLYIYLSEFNVIPSNNGNSQADILERDNLIEFSSMIRFNHFSLIELTDFSRLLKKCENIWDLNFIVVSKIQSVEELYQNIETAKSFCICLEIEEEEIITFSVSESFVKQFEKVLKIYNAIL</sequence>
<protein>
    <submittedName>
        <fullName evidence="1">Uncharacterized protein</fullName>
    </submittedName>
</protein>
<gene>
    <name evidence="1" type="ORF">EII38_06585</name>
</gene>
<reference evidence="1 2" key="1">
    <citation type="submission" date="2018-11" db="EMBL/GenBank/DDBJ databases">
        <title>Genomes From Bacteria Associated with the Canine Oral Cavity: a Test Case for Automated Genome-Based Taxonomic Assignment.</title>
        <authorList>
            <person name="Coil D.A."/>
            <person name="Jospin G."/>
            <person name="Darling A.E."/>
            <person name="Wallis C."/>
            <person name="Davis I.J."/>
            <person name="Harris S."/>
            <person name="Eisen J.A."/>
            <person name="Holcombe L.J."/>
            <person name="O'Flynn C."/>
        </authorList>
    </citation>
    <scope>NUCLEOTIDE SEQUENCE [LARGE SCALE GENOMIC DNA]</scope>
    <source>
        <strain evidence="1 2">OH4621_COT-116</strain>
    </source>
</reference>
<dbReference type="AlphaFoldDB" id="A0A3P1VCM3"/>
<accession>A0A3P1VCM3</accession>
<comment type="caution">
    <text evidence="1">The sequence shown here is derived from an EMBL/GenBank/DDBJ whole genome shotgun (WGS) entry which is preliminary data.</text>
</comment>
<evidence type="ECO:0000313" key="1">
    <source>
        <dbReference type="EMBL" id="RRD31155.1"/>
    </source>
</evidence>
<dbReference type="Proteomes" id="UP000281771">
    <property type="component" value="Unassembled WGS sequence"/>
</dbReference>
<organism evidence="1 2">
    <name type="scientific">Streptococcus minor</name>
    <dbReference type="NCBI Taxonomy" id="229549"/>
    <lineage>
        <taxon>Bacteria</taxon>
        <taxon>Bacillati</taxon>
        <taxon>Bacillota</taxon>
        <taxon>Bacilli</taxon>
        <taxon>Lactobacillales</taxon>
        <taxon>Streptococcaceae</taxon>
        <taxon>Streptococcus</taxon>
    </lineage>
</organism>